<keyword evidence="5" id="KW-0539">Nucleus</keyword>
<gene>
    <name evidence="8" type="ORF">EEDITHA_LOCUS5225</name>
</gene>
<dbReference type="GO" id="GO:0005634">
    <property type="term" value="C:nucleus"/>
    <property type="evidence" value="ECO:0007669"/>
    <property type="project" value="UniProtKB-SubCell"/>
</dbReference>
<keyword evidence="9" id="KW-1185">Reference proteome</keyword>
<evidence type="ECO:0000256" key="1">
    <source>
        <dbReference type="ARBA" id="ARBA00004123"/>
    </source>
</evidence>
<dbReference type="EMBL" id="CAKOGL010000008">
    <property type="protein sequence ID" value="CAH2089139.1"/>
    <property type="molecule type" value="Genomic_DNA"/>
</dbReference>
<proteinExistence type="predicted"/>
<dbReference type="InterPro" id="IPR037496">
    <property type="entry name" value="BEND6-like"/>
</dbReference>
<protein>
    <recommendedName>
        <fullName evidence="7">BEN domain-containing protein</fullName>
    </recommendedName>
</protein>
<dbReference type="InterPro" id="IPR018379">
    <property type="entry name" value="BEN_domain"/>
</dbReference>
<keyword evidence="4" id="KW-0804">Transcription</keyword>
<feature type="region of interest" description="Disordered" evidence="6">
    <location>
        <begin position="60"/>
        <end position="83"/>
    </location>
</feature>
<dbReference type="Proteomes" id="UP001153954">
    <property type="component" value="Unassembled WGS sequence"/>
</dbReference>
<feature type="domain" description="BEN" evidence="7">
    <location>
        <begin position="119"/>
        <end position="216"/>
    </location>
</feature>
<comment type="subcellular location">
    <subcellularLocation>
        <location evidence="1">Nucleus</location>
    </subcellularLocation>
</comment>
<dbReference type="PROSITE" id="PS51457">
    <property type="entry name" value="BEN"/>
    <property type="match status" value="1"/>
</dbReference>
<evidence type="ECO:0000256" key="6">
    <source>
        <dbReference type="SAM" id="MobiDB-lite"/>
    </source>
</evidence>
<dbReference type="GO" id="GO:0045746">
    <property type="term" value="P:negative regulation of Notch signaling pathway"/>
    <property type="evidence" value="ECO:0007669"/>
    <property type="project" value="InterPro"/>
</dbReference>
<dbReference type="Gene3D" id="1.10.10.2590">
    <property type="entry name" value="BEN domain"/>
    <property type="match status" value="1"/>
</dbReference>
<dbReference type="GO" id="GO:0003714">
    <property type="term" value="F:transcription corepressor activity"/>
    <property type="evidence" value="ECO:0007669"/>
    <property type="project" value="InterPro"/>
</dbReference>
<keyword evidence="3" id="KW-0805">Transcription regulation</keyword>
<dbReference type="GO" id="GO:0045666">
    <property type="term" value="P:positive regulation of neuron differentiation"/>
    <property type="evidence" value="ECO:0007669"/>
    <property type="project" value="InterPro"/>
</dbReference>
<reference evidence="8" key="1">
    <citation type="submission" date="2022-03" db="EMBL/GenBank/DDBJ databases">
        <authorList>
            <person name="Tunstrom K."/>
        </authorList>
    </citation>
    <scope>NUCLEOTIDE SEQUENCE</scope>
</reference>
<evidence type="ECO:0000256" key="2">
    <source>
        <dbReference type="ARBA" id="ARBA00022491"/>
    </source>
</evidence>
<dbReference type="GO" id="GO:0003677">
    <property type="term" value="F:DNA binding"/>
    <property type="evidence" value="ECO:0007669"/>
    <property type="project" value="InterPro"/>
</dbReference>
<dbReference type="AlphaFoldDB" id="A0AAU9TUI7"/>
<evidence type="ECO:0000256" key="3">
    <source>
        <dbReference type="ARBA" id="ARBA00023015"/>
    </source>
</evidence>
<dbReference type="PANTHER" id="PTHR35346:SF1">
    <property type="entry name" value="BEN DOMAIN-CONTAINING PROTEIN 6"/>
    <property type="match status" value="1"/>
</dbReference>
<keyword evidence="2" id="KW-0678">Repressor</keyword>
<evidence type="ECO:0000259" key="7">
    <source>
        <dbReference type="PROSITE" id="PS51457"/>
    </source>
</evidence>
<name>A0AAU9TUI7_EUPED</name>
<dbReference type="Pfam" id="PF10523">
    <property type="entry name" value="BEN"/>
    <property type="match status" value="1"/>
</dbReference>
<sequence>MVSTWEYDKIKAKKLRIQAKKDFERVFQILDEIKPKELNADREKYADVFDINQRTVALVSQEEDNSSDDSNYSSTDSDDSSSSIGTINDIALITNTHQKAFVPLKKQDSDKENDFIPIGSGETLIHKNKYKKVNWKSYSSATRTLLLAVFSRKILATHSLLTDKCVLTSKNKPPKKCLDPKKVFDIIIEVTEHFEVRENLVRSVIKNKCRTESKMMKMRQKKKKEKQ</sequence>
<feature type="compositionally biased region" description="Low complexity" evidence="6">
    <location>
        <begin position="68"/>
        <end position="83"/>
    </location>
</feature>
<evidence type="ECO:0000313" key="8">
    <source>
        <dbReference type="EMBL" id="CAH2089139.1"/>
    </source>
</evidence>
<dbReference type="SMART" id="SM01025">
    <property type="entry name" value="BEN"/>
    <property type="match status" value="1"/>
</dbReference>
<organism evidence="8 9">
    <name type="scientific">Euphydryas editha</name>
    <name type="common">Edith's checkerspot</name>
    <dbReference type="NCBI Taxonomy" id="104508"/>
    <lineage>
        <taxon>Eukaryota</taxon>
        <taxon>Metazoa</taxon>
        <taxon>Ecdysozoa</taxon>
        <taxon>Arthropoda</taxon>
        <taxon>Hexapoda</taxon>
        <taxon>Insecta</taxon>
        <taxon>Pterygota</taxon>
        <taxon>Neoptera</taxon>
        <taxon>Endopterygota</taxon>
        <taxon>Lepidoptera</taxon>
        <taxon>Glossata</taxon>
        <taxon>Ditrysia</taxon>
        <taxon>Papilionoidea</taxon>
        <taxon>Nymphalidae</taxon>
        <taxon>Nymphalinae</taxon>
        <taxon>Euphydryas</taxon>
    </lineage>
</organism>
<evidence type="ECO:0000256" key="4">
    <source>
        <dbReference type="ARBA" id="ARBA00023163"/>
    </source>
</evidence>
<comment type="caution">
    <text evidence="8">The sequence shown here is derived from an EMBL/GenBank/DDBJ whole genome shotgun (WGS) entry which is preliminary data.</text>
</comment>
<dbReference type="PANTHER" id="PTHR35346">
    <property type="entry name" value="BEN DOMAIN-CONTAINING PROTEIN 6"/>
    <property type="match status" value="1"/>
</dbReference>
<accession>A0AAU9TUI7</accession>
<evidence type="ECO:0000313" key="9">
    <source>
        <dbReference type="Proteomes" id="UP001153954"/>
    </source>
</evidence>
<evidence type="ECO:0000256" key="5">
    <source>
        <dbReference type="ARBA" id="ARBA00023242"/>
    </source>
</evidence>